<feature type="compositionally biased region" description="Basic and acidic residues" evidence="1">
    <location>
        <begin position="89"/>
        <end position="99"/>
    </location>
</feature>
<protein>
    <submittedName>
        <fullName evidence="2">Uncharacterized protein</fullName>
    </submittedName>
</protein>
<feature type="region of interest" description="Disordered" evidence="1">
    <location>
        <begin position="76"/>
        <end position="99"/>
    </location>
</feature>
<proteinExistence type="predicted"/>
<name>A0A8R7UWB1_TRIUA</name>
<evidence type="ECO:0000313" key="3">
    <source>
        <dbReference type="Proteomes" id="UP000015106"/>
    </source>
</evidence>
<accession>A0A8R7UWB1</accession>
<dbReference type="EnsemblPlants" id="TuG1812G0600001964.01.T01">
    <property type="protein sequence ID" value="TuG1812G0600001964.01.T01.cds456529"/>
    <property type="gene ID" value="TuG1812G0600001964.01"/>
</dbReference>
<evidence type="ECO:0000313" key="2">
    <source>
        <dbReference type="EnsemblPlants" id="TuG1812G0600001964.01.T01.cds456529"/>
    </source>
</evidence>
<dbReference type="Proteomes" id="UP000015106">
    <property type="component" value="Chromosome 6"/>
</dbReference>
<organism evidence="2 3">
    <name type="scientific">Triticum urartu</name>
    <name type="common">Red wild einkorn</name>
    <name type="synonym">Crithodium urartu</name>
    <dbReference type="NCBI Taxonomy" id="4572"/>
    <lineage>
        <taxon>Eukaryota</taxon>
        <taxon>Viridiplantae</taxon>
        <taxon>Streptophyta</taxon>
        <taxon>Embryophyta</taxon>
        <taxon>Tracheophyta</taxon>
        <taxon>Spermatophyta</taxon>
        <taxon>Magnoliopsida</taxon>
        <taxon>Liliopsida</taxon>
        <taxon>Poales</taxon>
        <taxon>Poaceae</taxon>
        <taxon>BOP clade</taxon>
        <taxon>Pooideae</taxon>
        <taxon>Triticodae</taxon>
        <taxon>Triticeae</taxon>
        <taxon>Triticinae</taxon>
        <taxon>Triticum</taxon>
    </lineage>
</organism>
<reference evidence="2" key="3">
    <citation type="submission" date="2022-06" db="UniProtKB">
        <authorList>
            <consortium name="EnsemblPlants"/>
        </authorList>
    </citation>
    <scope>IDENTIFICATION</scope>
</reference>
<evidence type="ECO:0000256" key="1">
    <source>
        <dbReference type="SAM" id="MobiDB-lite"/>
    </source>
</evidence>
<dbReference type="AlphaFoldDB" id="A0A8R7UWB1"/>
<keyword evidence="3" id="KW-1185">Reference proteome</keyword>
<dbReference type="Gramene" id="TuG1812G0600001964.01.T01">
    <property type="protein sequence ID" value="TuG1812G0600001964.01.T01.cds456529"/>
    <property type="gene ID" value="TuG1812G0600001964.01"/>
</dbReference>
<sequence length="99" mass="11093">MPVDELAGSSTSWYLASFDLEREETEPRRCTMRRVLQQQEVERRSSSKTKWVQHQTWHGEREAELLEAGEALDFGCAMPQGGGETSAAHGEDRGRGGRG</sequence>
<reference evidence="3" key="1">
    <citation type="journal article" date="2013" name="Nature">
        <title>Draft genome of the wheat A-genome progenitor Triticum urartu.</title>
        <authorList>
            <person name="Ling H.Q."/>
            <person name="Zhao S."/>
            <person name="Liu D."/>
            <person name="Wang J."/>
            <person name="Sun H."/>
            <person name="Zhang C."/>
            <person name="Fan H."/>
            <person name="Li D."/>
            <person name="Dong L."/>
            <person name="Tao Y."/>
            <person name="Gao C."/>
            <person name="Wu H."/>
            <person name="Li Y."/>
            <person name="Cui Y."/>
            <person name="Guo X."/>
            <person name="Zheng S."/>
            <person name="Wang B."/>
            <person name="Yu K."/>
            <person name="Liang Q."/>
            <person name="Yang W."/>
            <person name="Lou X."/>
            <person name="Chen J."/>
            <person name="Feng M."/>
            <person name="Jian J."/>
            <person name="Zhang X."/>
            <person name="Luo G."/>
            <person name="Jiang Y."/>
            <person name="Liu J."/>
            <person name="Wang Z."/>
            <person name="Sha Y."/>
            <person name="Zhang B."/>
            <person name="Wu H."/>
            <person name="Tang D."/>
            <person name="Shen Q."/>
            <person name="Xue P."/>
            <person name="Zou S."/>
            <person name="Wang X."/>
            <person name="Liu X."/>
            <person name="Wang F."/>
            <person name="Yang Y."/>
            <person name="An X."/>
            <person name="Dong Z."/>
            <person name="Zhang K."/>
            <person name="Zhang X."/>
            <person name="Luo M.C."/>
            <person name="Dvorak J."/>
            <person name="Tong Y."/>
            <person name="Wang J."/>
            <person name="Yang H."/>
            <person name="Li Z."/>
            <person name="Wang D."/>
            <person name="Zhang A."/>
            <person name="Wang J."/>
        </authorList>
    </citation>
    <scope>NUCLEOTIDE SEQUENCE</scope>
    <source>
        <strain evidence="3">cv. G1812</strain>
    </source>
</reference>
<reference evidence="2" key="2">
    <citation type="submission" date="2018-03" db="EMBL/GenBank/DDBJ databases">
        <title>The Triticum urartu genome reveals the dynamic nature of wheat genome evolution.</title>
        <authorList>
            <person name="Ling H."/>
            <person name="Ma B."/>
            <person name="Shi X."/>
            <person name="Liu H."/>
            <person name="Dong L."/>
            <person name="Sun H."/>
            <person name="Cao Y."/>
            <person name="Gao Q."/>
            <person name="Zheng S."/>
            <person name="Li Y."/>
            <person name="Yu Y."/>
            <person name="Du H."/>
            <person name="Qi M."/>
            <person name="Li Y."/>
            <person name="Yu H."/>
            <person name="Cui Y."/>
            <person name="Wang N."/>
            <person name="Chen C."/>
            <person name="Wu H."/>
            <person name="Zhao Y."/>
            <person name="Zhang J."/>
            <person name="Li Y."/>
            <person name="Zhou W."/>
            <person name="Zhang B."/>
            <person name="Hu W."/>
            <person name="Eijk M."/>
            <person name="Tang J."/>
            <person name="Witsenboer H."/>
            <person name="Zhao S."/>
            <person name="Li Z."/>
            <person name="Zhang A."/>
            <person name="Wang D."/>
            <person name="Liang C."/>
        </authorList>
    </citation>
    <scope>NUCLEOTIDE SEQUENCE [LARGE SCALE GENOMIC DNA]</scope>
    <source>
        <strain evidence="2">cv. G1812</strain>
    </source>
</reference>